<comment type="caution">
    <text evidence="2">The sequence shown here is derived from an EMBL/GenBank/DDBJ whole genome shotgun (WGS) entry which is preliminary data.</text>
</comment>
<proteinExistence type="predicted"/>
<name>A0A9Q1JPQ3_9CARY</name>
<feature type="region of interest" description="Disordered" evidence="1">
    <location>
        <begin position="122"/>
        <end position="167"/>
    </location>
</feature>
<evidence type="ECO:0000313" key="2">
    <source>
        <dbReference type="EMBL" id="KAJ8428733.1"/>
    </source>
</evidence>
<dbReference type="Proteomes" id="UP001153076">
    <property type="component" value="Unassembled WGS sequence"/>
</dbReference>
<organism evidence="2 3">
    <name type="scientific">Carnegiea gigantea</name>
    <dbReference type="NCBI Taxonomy" id="171969"/>
    <lineage>
        <taxon>Eukaryota</taxon>
        <taxon>Viridiplantae</taxon>
        <taxon>Streptophyta</taxon>
        <taxon>Embryophyta</taxon>
        <taxon>Tracheophyta</taxon>
        <taxon>Spermatophyta</taxon>
        <taxon>Magnoliopsida</taxon>
        <taxon>eudicotyledons</taxon>
        <taxon>Gunneridae</taxon>
        <taxon>Pentapetalae</taxon>
        <taxon>Caryophyllales</taxon>
        <taxon>Cactineae</taxon>
        <taxon>Cactaceae</taxon>
        <taxon>Cactoideae</taxon>
        <taxon>Echinocereeae</taxon>
        <taxon>Carnegiea</taxon>
    </lineage>
</organism>
<dbReference type="EMBL" id="JAKOGI010000974">
    <property type="protein sequence ID" value="KAJ8428733.1"/>
    <property type="molecule type" value="Genomic_DNA"/>
</dbReference>
<gene>
    <name evidence="2" type="ORF">Cgig2_019026</name>
</gene>
<protein>
    <submittedName>
        <fullName evidence="2">Uncharacterized protein</fullName>
    </submittedName>
</protein>
<keyword evidence="3" id="KW-1185">Reference proteome</keyword>
<reference evidence="2" key="1">
    <citation type="submission" date="2022-04" db="EMBL/GenBank/DDBJ databases">
        <title>Carnegiea gigantea Genome sequencing and assembly v2.</title>
        <authorList>
            <person name="Copetti D."/>
            <person name="Sanderson M.J."/>
            <person name="Burquez A."/>
            <person name="Wojciechowski M.F."/>
        </authorList>
    </citation>
    <scope>NUCLEOTIDE SEQUENCE</scope>
    <source>
        <strain evidence="2">SGP5-SGP5p</strain>
        <tissue evidence="2">Aerial part</tissue>
    </source>
</reference>
<sequence length="167" mass="17640">MPFRLNSHSRSKSEVSAILRMMRLTSSSREIADFGSPGARYHQKAKDSAIHRPNAHAYDIGPEPRGPSSCSPCTSFAVSQGISPKGRLTMSPIEKQSIMAANKTATIKSFLTMVTHLSDSELGRADGGHVPTGVDEHSGDGSGDASHGHESGGGSPRLPSKTSLPLF</sequence>
<accession>A0A9Q1JPQ3</accession>
<dbReference type="AlphaFoldDB" id="A0A9Q1JPQ3"/>
<evidence type="ECO:0000313" key="3">
    <source>
        <dbReference type="Proteomes" id="UP001153076"/>
    </source>
</evidence>
<evidence type="ECO:0000256" key="1">
    <source>
        <dbReference type="SAM" id="MobiDB-lite"/>
    </source>
</evidence>